<comment type="function">
    <text evidence="6">Involved in correct processing of both the 5' and 3' ends of 23S rRNA precursor. Processes 30S rRNA precursor transcript even in absence of ribonuclease 3 (Rnc); Rnc processes 30S rRNA into smaller rRNA precursors.</text>
</comment>
<accession>A0A9D2IF93</accession>
<gene>
    <name evidence="6" type="primary">mrnC</name>
    <name evidence="8" type="ORF">IAA08_04345</name>
</gene>
<reference evidence="8" key="2">
    <citation type="submission" date="2021-04" db="EMBL/GenBank/DDBJ databases">
        <authorList>
            <person name="Gilroy R."/>
        </authorList>
    </citation>
    <scope>NUCLEOTIDE SEQUENCE</scope>
    <source>
        <strain evidence="8">CHK192-9172</strain>
    </source>
</reference>
<comment type="caution">
    <text evidence="8">The sequence shown here is derived from an EMBL/GenBank/DDBJ whole genome shotgun (WGS) entry which is preliminary data.</text>
</comment>
<dbReference type="GO" id="GO:0005737">
    <property type="term" value="C:cytoplasm"/>
    <property type="evidence" value="ECO:0007669"/>
    <property type="project" value="UniProtKB-SubCell"/>
</dbReference>
<keyword evidence="6" id="KW-0460">Magnesium</keyword>
<dbReference type="Pfam" id="PF00636">
    <property type="entry name" value="Ribonuclease_3"/>
    <property type="match status" value="1"/>
</dbReference>
<dbReference type="Proteomes" id="UP000824024">
    <property type="component" value="Unassembled WGS sequence"/>
</dbReference>
<comment type="subunit">
    <text evidence="6">Homodimer.</text>
</comment>
<feature type="active site" evidence="6">
    <location>
        <position position="33"/>
    </location>
</feature>
<evidence type="ECO:0000313" key="8">
    <source>
        <dbReference type="EMBL" id="HIZ07149.1"/>
    </source>
</evidence>
<keyword evidence="4 6" id="KW-0255">Endonuclease</keyword>
<dbReference type="EMBL" id="DXCH01000123">
    <property type="protein sequence ID" value="HIZ07149.1"/>
    <property type="molecule type" value="Genomic_DNA"/>
</dbReference>
<dbReference type="PANTHER" id="PTHR34276">
    <property type="entry name" value="MINI-RIBONUCLEASE 3"/>
    <property type="match status" value="1"/>
</dbReference>
<dbReference type="GO" id="GO:0004525">
    <property type="term" value="F:ribonuclease III activity"/>
    <property type="evidence" value="ECO:0007669"/>
    <property type="project" value="InterPro"/>
</dbReference>
<dbReference type="GO" id="GO:0019843">
    <property type="term" value="F:rRNA binding"/>
    <property type="evidence" value="ECO:0007669"/>
    <property type="project" value="UniProtKB-UniRule"/>
</dbReference>
<sequence>MEKGIDSYIRQRFQIPDTDIRTYSPLTLAFIGDGIYDLIIRTIIVGKGNTRASQLHQHTSHLVKAHSQSVMIEHMLPHMTEEEEHIYKRGRNAKSPTMAKNATMTDYRRATGFEALMGYLYLTDQTDRMLDLIEIGLEALDKEKE</sequence>
<evidence type="ECO:0000256" key="1">
    <source>
        <dbReference type="ARBA" id="ARBA00022517"/>
    </source>
</evidence>
<comment type="similarity">
    <text evidence="6">Belongs to the MrnC RNase family.</text>
</comment>
<dbReference type="AlphaFoldDB" id="A0A9D2IF93"/>
<evidence type="ECO:0000313" key="9">
    <source>
        <dbReference type="Proteomes" id="UP000824024"/>
    </source>
</evidence>
<evidence type="ECO:0000256" key="4">
    <source>
        <dbReference type="ARBA" id="ARBA00022759"/>
    </source>
</evidence>
<keyword evidence="6" id="KW-0963">Cytoplasm</keyword>
<organism evidence="8 9">
    <name type="scientific">Candidatus Eubacterium avistercoris</name>
    <dbReference type="NCBI Taxonomy" id="2838567"/>
    <lineage>
        <taxon>Bacteria</taxon>
        <taxon>Bacillati</taxon>
        <taxon>Bacillota</taxon>
        <taxon>Clostridia</taxon>
        <taxon>Eubacteriales</taxon>
        <taxon>Eubacteriaceae</taxon>
        <taxon>Eubacterium</taxon>
    </lineage>
</organism>
<dbReference type="GO" id="GO:0006364">
    <property type="term" value="P:rRNA processing"/>
    <property type="evidence" value="ECO:0007669"/>
    <property type="project" value="UniProtKB-UniRule"/>
</dbReference>
<evidence type="ECO:0000256" key="2">
    <source>
        <dbReference type="ARBA" id="ARBA00022552"/>
    </source>
</evidence>
<comment type="subcellular location">
    <subcellularLocation>
        <location evidence="6">Cytoplasm</location>
    </subcellularLocation>
</comment>
<dbReference type="Gene3D" id="1.10.1520.10">
    <property type="entry name" value="Ribonuclease III domain"/>
    <property type="match status" value="1"/>
</dbReference>
<dbReference type="InterPro" id="IPR000999">
    <property type="entry name" value="RNase_III_dom"/>
</dbReference>
<keyword evidence="1 6" id="KW-0690">Ribosome biogenesis</keyword>
<dbReference type="PANTHER" id="PTHR34276:SF1">
    <property type="entry name" value="MINI-RIBONUCLEASE 3"/>
    <property type="match status" value="1"/>
</dbReference>
<keyword evidence="3 6" id="KW-0540">Nuclease</keyword>
<comment type="cofactor">
    <cofactor evidence="6">
        <name>Mg(2+)</name>
        <dbReference type="ChEBI" id="CHEBI:18420"/>
    </cofactor>
</comment>
<keyword evidence="2 6" id="KW-0698">rRNA processing</keyword>
<evidence type="ECO:0000256" key="3">
    <source>
        <dbReference type="ARBA" id="ARBA00022722"/>
    </source>
</evidence>
<evidence type="ECO:0000259" key="7">
    <source>
        <dbReference type="SMART" id="SM00535"/>
    </source>
</evidence>
<dbReference type="SUPFAM" id="SSF69065">
    <property type="entry name" value="RNase III domain-like"/>
    <property type="match status" value="1"/>
</dbReference>
<dbReference type="SMART" id="SM00535">
    <property type="entry name" value="RIBOc"/>
    <property type="match status" value="1"/>
</dbReference>
<keyword evidence="6" id="KW-0694">RNA-binding</keyword>
<protein>
    <recommendedName>
        <fullName evidence="6">Mini-ribonuclease 3</fullName>
        <shortName evidence="6">Mini-3</shortName>
        <shortName evidence="6">Mini-RNase 3</shortName>
        <ecNumber evidence="6">3.1.26.-</ecNumber>
    </recommendedName>
    <alternativeName>
        <fullName evidence="6">Mini-RNase III</fullName>
        <shortName evidence="6">Mini-III</shortName>
    </alternativeName>
</protein>
<keyword evidence="5 6" id="KW-0378">Hydrolase</keyword>
<evidence type="ECO:0000256" key="5">
    <source>
        <dbReference type="ARBA" id="ARBA00022801"/>
    </source>
</evidence>
<proteinExistence type="inferred from homology"/>
<name>A0A9D2IF93_9FIRM</name>
<dbReference type="InterPro" id="IPR008226">
    <property type="entry name" value="Mini3_fam"/>
</dbReference>
<reference evidence="8" key="1">
    <citation type="journal article" date="2021" name="PeerJ">
        <title>Extensive microbial diversity within the chicken gut microbiome revealed by metagenomics and culture.</title>
        <authorList>
            <person name="Gilroy R."/>
            <person name="Ravi A."/>
            <person name="Getino M."/>
            <person name="Pursley I."/>
            <person name="Horton D.L."/>
            <person name="Alikhan N.F."/>
            <person name="Baker D."/>
            <person name="Gharbi K."/>
            <person name="Hall N."/>
            <person name="Watson M."/>
            <person name="Adriaenssens E.M."/>
            <person name="Foster-Nyarko E."/>
            <person name="Jarju S."/>
            <person name="Secka A."/>
            <person name="Antonio M."/>
            <person name="Oren A."/>
            <person name="Chaudhuri R.R."/>
            <person name="La Ragione R."/>
            <person name="Hildebrand F."/>
            <person name="Pallen M.J."/>
        </authorList>
    </citation>
    <scope>NUCLEOTIDE SEQUENCE</scope>
    <source>
        <strain evidence="8">CHK192-9172</strain>
    </source>
</reference>
<dbReference type="InterPro" id="IPR036389">
    <property type="entry name" value="RNase_III_sf"/>
</dbReference>
<dbReference type="EC" id="3.1.26.-" evidence="6"/>
<evidence type="ECO:0000256" key="6">
    <source>
        <dbReference type="HAMAP-Rule" id="MF_01468"/>
    </source>
</evidence>
<dbReference type="HAMAP" id="MF_01468">
    <property type="entry name" value="RNase_Mini_III"/>
    <property type="match status" value="1"/>
</dbReference>
<dbReference type="PIRSF" id="PIRSF005520">
    <property type="entry name" value="UCP005520"/>
    <property type="match status" value="1"/>
</dbReference>
<feature type="domain" description="RNase III" evidence="7">
    <location>
        <begin position="7"/>
        <end position="142"/>
    </location>
</feature>
<keyword evidence="6" id="KW-0699">rRNA-binding</keyword>